<evidence type="ECO:0000313" key="2">
    <source>
        <dbReference type="EnsemblPlants" id="KEH24643"/>
    </source>
</evidence>
<keyword evidence="3" id="KW-1185">Reference proteome</keyword>
<organism evidence="1 3">
    <name type="scientific">Medicago truncatula</name>
    <name type="common">Barrel medic</name>
    <name type="synonym">Medicago tribuloides</name>
    <dbReference type="NCBI Taxonomy" id="3880"/>
    <lineage>
        <taxon>Eukaryota</taxon>
        <taxon>Viridiplantae</taxon>
        <taxon>Streptophyta</taxon>
        <taxon>Embryophyta</taxon>
        <taxon>Tracheophyta</taxon>
        <taxon>Spermatophyta</taxon>
        <taxon>Magnoliopsida</taxon>
        <taxon>eudicotyledons</taxon>
        <taxon>Gunneridae</taxon>
        <taxon>Pentapetalae</taxon>
        <taxon>rosids</taxon>
        <taxon>fabids</taxon>
        <taxon>Fabales</taxon>
        <taxon>Fabaceae</taxon>
        <taxon>Papilionoideae</taxon>
        <taxon>50 kb inversion clade</taxon>
        <taxon>NPAAA clade</taxon>
        <taxon>Hologalegina</taxon>
        <taxon>IRL clade</taxon>
        <taxon>Trifolieae</taxon>
        <taxon>Medicago</taxon>
    </lineage>
</organism>
<dbReference type="HOGENOM" id="CLU_3017331_0_0_1"/>
<gene>
    <name evidence="1" type="ordered locus">MTR_7g117440</name>
</gene>
<accession>A0A072U663</accession>
<sequence>MPAAASNILDQKARLSLMTSRLMKWSGESNHPRITEIGIGEGFWWWCNLSNVGLDE</sequence>
<evidence type="ECO:0000313" key="1">
    <source>
        <dbReference type="EMBL" id="KEH24643.1"/>
    </source>
</evidence>
<reference evidence="1 3" key="1">
    <citation type="journal article" date="2011" name="Nature">
        <title>The Medicago genome provides insight into the evolution of rhizobial symbioses.</title>
        <authorList>
            <person name="Young N.D."/>
            <person name="Debelle F."/>
            <person name="Oldroyd G.E."/>
            <person name="Geurts R."/>
            <person name="Cannon S.B."/>
            <person name="Udvardi M.K."/>
            <person name="Benedito V.A."/>
            <person name="Mayer K.F."/>
            <person name="Gouzy J."/>
            <person name="Schoof H."/>
            <person name="Van de Peer Y."/>
            <person name="Proost S."/>
            <person name="Cook D.R."/>
            <person name="Meyers B.C."/>
            <person name="Spannagl M."/>
            <person name="Cheung F."/>
            <person name="De Mita S."/>
            <person name="Krishnakumar V."/>
            <person name="Gundlach H."/>
            <person name="Zhou S."/>
            <person name="Mudge J."/>
            <person name="Bharti A.K."/>
            <person name="Murray J.D."/>
            <person name="Naoumkina M.A."/>
            <person name="Rosen B."/>
            <person name="Silverstein K.A."/>
            <person name="Tang H."/>
            <person name="Rombauts S."/>
            <person name="Zhao P.X."/>
            <person name="Zhou P."/>
            <person name="Barbe V."/>
            <person name="Bardou P."/>
            <person name="Bechner M."/>
            <person name="Bellec A."/>
            <person name="Berger A."/>
            <person name="Berges H."/>
            <person name="Bidwell S."/>
            <person name="Bisseling T."/>
            <person name="Choisne N."/>
            <person name="Couloux A."/>
            <person name="Denny R."/>
            <person name="Deshpande S."/>
            <person name="Dai X."/>
            <person name="Doyle J.J."/>
            <person name="Dudez A.M."/>
            <person name="Farmer A.D."/>
            <person name="Fouteau S."/>
            <person name="Franken C."/>
            <person name="Gibelin C."/>
            <person name="Gish J."/>
            <person name="Goldstein S."/>
            <person name="Gonzalez A.J."/>
            <person name="Green P.J."/>
            <person name="Hallab A."/>
            <person name="Hartog M."/>
            <person name="Hua A."/>
            <person name="Humphray S.J."/>
            <person name="Jeong D.H."/>
            <person name="Jing Y."/>
            <person name="Jocker A."/>
            <person name="Kenton S.M."/>
            <person name="Kim D.J."/>
            <person name="Klee K."/>
            <person name="Lai H."/>
            <person name="Lang C."/>
            <person name="Lin S."/>
            <person name="Macmil S.L."/>
            <person name="Magdelenat G."/>
            <person name="Matthews L."/>
            <person name="McCorrison J."/>
            <person name="Monaghan E.L."/>
            <person name="Mun J.H."/>
            <person name="Najar F.Z."/>
            <person name="Nicholson C."/>
            <person name="Noirot C."/>
            <person name="O'Bleness M."/>
            <person name="Paule C.R."/>
            <person name="Poulain J."/>
            <person name="Prion F."/>
            <person name="Qin B."/>
            <person name="Qu C."/>
            <person name="Retzel E.F."/>
            <person name="Riddle C."/>
            <person name="Sallet E."/>
            <person name="Samain S."/>
            <person name="Samson N."/>
            <person name="Sanders I."/>
            <person name="Saurat O."/>
            <person name="Scarpelli C."/>
            <person name="Schiex T."/>
            <person name="Segurens B."/>
            <person name="Severin A.J."/>
            <person name="Sherrier D.J."/>
            <person name="Shi R."/>
            <person name="Sims S."/>
            <person name="Singer S.R."/>
            <person name="Sinharoy S."/>
            <person name="Sterck L."/>
            <person name="Viollet A."/>
            <person name="Wang B.B."/>
            <person name="Wang K."/>
            <person name="Wang M."/>
            <person name="Wang X."/>
            <person name="Warfsmann J."/>
            <person name="Weissenbach J."/>
            <person name="White D.D."/>
            <person name="White J.D."/>
            <person name="Wiley G.B."/>
            <person name="Wincker P."/>
            <person name="Xing Y."/>
            <person name="Yang L."/>
            <person name="Yao Z."/>
            <person name="Ying F."/>
            <person name="Zhai J."/>
            <person name="Zhou L."/>
            <person name="Zuber A."/>
            <person name="Denarie J."/>
            <person name="Dixon R.A."/>
            <person name="May G.D."/>
            <person name="Schwartz D.C."/>
            <person name="Rogers J."/>
            <person name="Quetier F."/>
            <person name="Town C.D."/>
            <person name="Roe B.A."/>
        </authorList>
    </citation>
    <scope>NUCLEOTIDE SEQUENCE [LARGE SCALE GENOMIC DNA]</scope>
    <source>
        <strain evidence="1">A17</strain>
        <strain evidence="2 3">cv. Jemalong A17</strain>
    </source>
</reference>
<dbReference type="AlphaFoldDB" id="A0A072U663"/>
<evidence type="ECO:0000313" key="3">
    <source>
        <dbReference type="Proteomes" id="UP000002051"/>
    </source>
</evidence>
<dbReference type="EMBL" id="CM001223">
    <property type="protein sequence ID" value="KEH24643.1"/>
    <property type="molecule type" value="Genomic_DNA"/>
</dbReference>
<dbReference type="Proteomes" id="UP000002051">
    <property type="component" value="Unassembled WGS sequence"/>
</dbReference>
<proteinExistence type="predicted"/>
<reference evidence="2" key="3">
    <citation type="submission" date="2015-04" db="UniProtKB">
        <authorList>
            <consortium name="EnsemblPlants"/>
        </authorList>
    </citation>
    <scope>IDENTIFICATION</scope>
    <source>
        <strain evidence="2">cv. Jemalong A17</strain>
    </source>
</reference>
<protein>
    <submittedName>
        <fullName evidence="1 2">Uncharacterized protein</fullName>
    </submittedName>
</protein>
<dbReference type="EnsemblPlants" id="KEH24643">
    <property type="protein sequence ID" value="KEH24643"/>
    <property type="gene ID" value="MTR_7g117440"/>
</dbReference>
<reference evidence="1 3" key="2">
    <citation type="journal article" date="2014" name="BMC Genomics">
        <title>An improved genome release (version Mt4.0) for the model legume Medicago truncatula.</title>
        <authorList>
            <person name="Tang H."/>
            <person name="Krishnakumar V."/>
            <person name="Bidwell S."/>
            <person name="Rosen B."/>
            <person name="Chan A."/>
            <person name="Zhou S."/>
            <person name="Gentzbittel L."/>
            <person name="Childs K.L."/>
            <person name="Yandell M."/>
            <person name="Gundlach H."/>
            <person name="Mayer K.F."/>
            <person name="Schwartz D.C."/>
            <person name="Town C.D."/>
        </authorList>
    </citation>
    <scope>GENOME REANNOTATION</scope>
    <source>
        <strain evidence="1">A17</strain>
        <strain evidence="2 3">cv. Jemalong A17</strain>
    </source>
</reference>
<name>A0A072U663_MEDTR</name>